<dbReference type="EMBL" id="SOAM01000002">
    <property type="protein sequence ID" value="TDS76909.1"/>
    <property type="molecule type" value="Genomic_DNA"/>
</dbReference>
<dbReference type="OrthoDB" id="122286at2"/>
<dbReference type="InterPro" id="IPR005149">
    <property type="entry name" value="Tscrpt_reg_PadR_N"/>
</dbReference>
<reference evidence="2 3" key="1">
    <citation type="submission" date="2019-03" db="EMBL/GenBank/DDBJ databases">
        <title>Genomic Encyclopedia of Archaeal and Bacterial Type Strains, Phase II (KMG-II): from individual species to whole genera.</title>
        <authorList>
            <person name="Goeker M."/>
        </authorList>
    </citation>
    <scope>NUCLEOTIDE SEQUENCE [LARGE SCALE GENOMIC DNA]</scope>
    <source>
        <strain evidence="2 3">DSM 24782</strain>
    </source>
</reference>
<evidence type="ECO:0000313" key="2">
    <source>
        <dbReference type="EMBL" id="TDS76909.1"/>
    </source>
</evidence>
<dbReference type="Pfam" id="PF03551">
    <property type="entry name" value="PadR"/>
    <property type="match status" value="1"/>
</dbReference>
<comment type="caution">
    <text evidence="2">The sequence shown here is derived from an EMBL/GenBank/DDBJ whole genome shotgun (WGS) entry which is preliminary data.</text>
</comment>
<accession>A0A4R7FKN4</accession>
<organism evidence="2 3">
    <name type="scientific">Amnibacterium kyonggiense</name>
    <dbReference type="NCBI Taxonomy" id="595671"/>
    <lineage>
        <taxon>Bacteria</taxon>
        <taxon>Bacillati</taxon>
        <taxon>Actinomycetota</taxon>
        <taxon>Actinomycetes</taxon>
        <taxon>Micrococcales</taxon>
        <taxon>Microbacteriaceae</taxon>
        <taxon>Amnibacterium</taxon>
    </lineage>
</organism>
<proteinExistence type="predicted"/>
<evidence type="ECO:0000259" key="1">
    <source>
        <dbReference type="Pfam" id="PF03551"/>
    </source>
</evidence>
<dbReference type="RefSeq" id="WP_133766055.1">
    <property type="nucleotide sequence ID" value="NZ_BAAARP010000002.1"/>
</dbReference>
<name>A0A4R7FKN4_9MICO</name>
<feature type="domain" description="Transcription regulator PadR N-terminal" evidence="1">
    <location>
        <begin position="37"/>
        <end position="81"/>
    </location>
</feature>
<dbReference type="Proteomes" id="UP000295344">
    <property type="component" value="Unassembled WGS sequence"/>
</dbReference>
<sequence length="103" mass="10951">MLRLGRVTPATVDVLRALLAADGATWGLRLVGETGRPAGSVYPILARLEDGGWVSSSWDESDRRGARRRLYALTDEGRASAAAVVAAARRPVARRRAAEPGLA</sequence>
<dbReference type="InterPro" id="IPR036388">
    <property type="entry name" value="WH-like_DNA-bd_sf"/>
</dbReference>
<dbReference type="InterPro" id="IPR036390">
    <property type="entry name" value="WH_DNA-bd_sf"/>
</dbReference>
<protein>
    <submittedName>
        <fullName evidence="2">PadR family transcriptional regulator</fullName>
    </submittedName>
</protein>
<gene>
    <name evidence="2" type="ORF">CLV52_1848</name>
</gene>
<dbReference type="AlphaFoldDB" id="A0A4R7FKN4"/>
<dbReference type="Gene3D" id="1.10.10.10">
    <property type="entry name" value="Winged helix-like DNA-binding domain superfamily/Winged helix DNA-binding domain"/>
    <property type="match status" value="1"/>
</dbReference>
<keyword evidence="3" id="KW-1185">Reference proteome</keyword>
<dbReference type="SUPFAM" id="SSF46785">
    <property type="entry name" value="Winged helix' DNA-binding domain"/>
    <property type="match status" value="1"/>
</dbReference>
<evidence type="ECO:0000313" key="3">
    <source>
        <dbReference type="Proteomes" id="UP000295344"/>
    </source>
</evidence>